<dbReference type="InParanoid" id="G0MLF3"/>
<feature type="compositionally biased region" description="Low complexity" evidence="7">
    <location>
        <begin position="216"/>
        <end position="225"/>
    </location>
</feature>
<dbReference type="Pfam" id="PF00907">
    <property type="entry name" value="T-box"/>
    <property type="match status" value="1"/>
</dbReference>
<dbReference type="PANTHER" id="PTHR11267">
    <property type="entry name" value="T-BOX PROTEIN-RELATED"/>
    <property type="match status" value="1"/>
</dbReference>
<evidence type="ECO:0000256" key="2">
    <source>
        <dbReference type="ARBA" id="ARBA00023015"/>
    </source>
</evidence>
<dbReference type="PANTHER" id="PTHR11267:SF170">
    <property type="entry name" value="T-BOX PROTEIN 33-RELATED"/>
    <property type="match status" value="1"/>
</dbReference>
<reference evidence="10" key="1">
    <citation type="submission" date="2011-07" db="EMBL/GenBank/DDBJ databases">
        <authorList>
            <consortium name="Caenorhabditis brenneri Sequencing and Analysis Consortium"/>
            <person name="Wilson R.K."/>
        </authorList>
    </citation>
    <scope>NUCLEOTIDE SEQUENCE [LARGE SCALE GENOMIC DNA]</scope>
    <source>
        <strain evidence="10">PB2801</strain>
    </source>
</reference>
<dbReference type="GO" id="GO:0000978">
    <property type="term" value="F:RNA polymerase II cis-regulatory region sequence-specific DNA binding"/>
    <property type="evidence" value="ECO:0007669"/>
    <property type="project" value="InterPro"/>
</dbReference>
<dbReference type="PROSITE" id="PS50252">
    <property type="entry name" value="TBOX_3"/>
    <property type="match status" value="1"/>
</dbReference>
<dbReference type="OMA" id="DPEPWCG"/>
<dbReference type="eggNOG" id="KOG3585">
    <property type="taxonomic scope" value="Eukaryota"/>
</dbReference>
<dbReference type="Gene3D" id="2.60.40.820">
    <property type="entry name" value="Transcription factor, T-box"/>
    <property type="match status" value="1"/>
</dbReference>
<dbReference type="SUPFAM" id="SSF49417">
    <property type="entry name" value="p53-like transcription factors"/>
    <property type="match status" value="1"/>
</dbReference>
<dbReference type="CDD" id="cd00182">
    <property type="entry name" value="T-box"/>
    <property type="match status" value="1"/>
</dbReference>
<dbReference type="InterPro" id="IPR036960">
    <property type="entry name" value="T-box_sf"/>
</dbReference>
<dbReference type="PROSITE" id="PS01264">
    <property type="entry name" value="TBOX_2"/>
    <property type="match status" value="1"/>
</dbReference>
<evidence type="ECO:0000256" key="1">
    <source>
        <dbReference type="ARBA" id="ARBA00004123"/>
    </source>
</evidence>
<dbReference type="InterPro" id="IPR046360">
    <property type="entry name" value="T-box_DNA-bd"/>
</dbReference>
<comment type="subcellular location">
    <subcellularLocation>
        <location evidence="1 6">Nucleus</location>
    </subcellularLocation>
</comment>
<dbReference type="SMART" id="SM00425">
    <property type="entry name" value="TBOX"/>
    <property type="match status" value="1"/>
</dbReference>
<dbReference type="AlphaFoldDB" id="G0MLF3"/>
<evidence type="ECO:0000313" key="10">
    <source>
        <dbReference type="Proteomes" id="UP000008068"/>
    </source>
</evidence>
<organism evidence="10">
    <name type="scientific">Caenorhabditis brenneri</name>
    <name type="common">Nematode worm</name>
    <dbReference type="NCBI Taxonomy" id="135651"/>
    <lineage>
        <taxon>Eukaryota</taxon>
        <taxon>Metazoa</taxon>
        <taxon>Ecdysozoa</taxon>
        <taxon>Nematoda</taxon>
        <taxon>Chromadorea</taxon>
        <taxon>Rhabditida</taxon>
        <taxon>Rhabditina</taxon>
        <taxon>Rhabditomorpha</taxon>
        <taxon>Rhabditoidea</taxon>
        <taxon>Rhabditidae</taxon>
        <taxon>Peloderinae</taxon>
        <taxon>Caenorhabditis</taxon>
    </lineage>
</organism>
<keyword evidence="3 6" id="KW-0238">DNA-binding</keyword>
<name>G0MLF3_CAEBE</name>
<dbReference type="GO" id="GO:0001708">
    <property type="term" value="P:cell fate specification"/>
    <property type="evidence" value="ECO:0007669"/>
    <property type="project" value="TreeGrafter"/>
</dbReference>
<dbReference type="FunFam" id="2.60.40.820:FF:000013">
    <property type="entry name" value="T-box transcription factor tbx-9"/>
    <property type="match status" value="1"/>
</dbReference>
<feature type="compositionally biased region" description="Basic and acidic residues" evidence="7">
    <location>
        <begin position="193"/>
        <end position="203"/>
    </location>
</feature>
<dbReference type="FunCoup" id="G0MLF3">
    <property type="interactions" value="12"/>
</dbReference>
<evidence type="ECO:0000256" key="3">
    <source>
        <dbReference type="ARBA" id="ARBA00023125"/>
    </source>
</evidence>
<feature type="domain" description="T-box" evidence="8">
    <location>
        <begin position="11"/>
        <end position="195"/>
    </location>
</feature>
<dbReference type="STRING" id="135651.G0MLF3"/>
<feature type="region of interest" description="Disordered" evidence="7">
    <location>
        <begin position="193"/>
        <end position="234"/>
    </location>
</feature>
<proteinExistence type="predicted"/>
<dbReference type="EMBL" id="GL379799">
    <property type="protein sequence ID" value="EGT34841.1"/>
    <property type="molecule type" value="Genomic_DNA"/>
</dbReference>
<dbReference type="OrthoDB" id="7442607at2759"/>
<evidence type="ECO:0000256" key="4">
    <source>
        <dbReference type="ARBA" id="ARBA00023163"/>
    </source>
</evidence>
<accession>G0MLF3</accession>
<dbReference type="PROSITE" id="PS01283">
    <property type="entry name" value="TBOX_1"/>
    <property type="match status" value="1"/>
</dbReference>
<dbReference type="HOGENOM" id="CLU_032588_1_0_1"/>
<keyword evidence="10" id="KW-1185">Reference proteome</keyword>
<sequence length="316" mass="36071">MTEQVLVSLRDEQDKLWKVFHSHHNEMIVTKSGRKMFPKLEYVVQGLQQNKLYAMMLHIEQADDSRYKYSGGQWVKSGKAEQHKEPKKMWHADGVRSGKDWMSSPICFDRVKITNSTDSTNAAMIFLHSMHKYNPVLTIYESPTESPFHNPQPSNRLVTSVRLPYTEFIAVTAYQNDSVIKLKIEYNPFAKGFREGSQGDRKRSSPSADDSTLDESSSQISSPQPKKMKNGSVSPPIIPRIIPPSFFPPPNFNPLFYTLPYFSQFTTGTLPPPPFPFPFGFPCFAPLQFPPAQNSIKIEQVEPKEPEEIEQKINVV</sequence>
<evidence type="ECO:0000313" key="9">
    <source>
        <dbReference type="EMBL" id="EGT34841.1"/>
    </source>
</evidence>
<evidence type="ECO:0000259" key="8">
    <source>
        <dbReference type="PROSITE" id="PS50252"/>
    </source>
</evidence>
<dbReference type="InterPro" id="IPR008967">
    <property type="entry name" value="p53-like_TF_DNA-bd_sf"/>
</dbReference>
<evidence type="ECO:0000256" key="5">
    <source>
        <dbReference type="ARBA" id="ARBA00023242"/>
    </source>
</evidence>
<dbReference type="InterPro" id="IPR001699">
    <property type="entry name" value="TF_T-box"/>
</dbReference>
<evidence type="ECO:0000256" key="6">
    <source>
        <dbReference type="PROSITE-ProRule" id="PRU00201"/>
    </source>
</evidence>
<dbReference type="InterPro" id="IPR018186">
    <property type="entry name" value="TF_T-box_CS"/>
</dbReference>
<protein>
    <submittedName>
        <fullName evidence="9">CBN-TBX-8 protein</fullName>
    </submittedName>
</protein>
<dbReference type="GO" id="GO:0045893">
    <property type="term" value="P:positive regulation of DNA-templated transcription"/>
    <property type="evidence" value="ECO:0007669"/>
    <property type="project" value="InterPro"/>
</dbReference>
<evidence type="ECO:0000256" key="7">
    <source>
        <dbReference type="SAM" id="MobiDB-lite"/>
    </source>
</evidence>
<dbReference type="PRINTS" id="PR00937">
    <property type="entry name" value="TBOX"/>
</dbReference>
<keyword evidence="2" id="KW-0805">Transcription regulation</keyword>
<comment type="caution">
    <text evidence="6">Lacks conserved residue(s) required for the propagation of feature annotation.</text>
</comment>
<dbReference type="GO" id="GO:0000981">
    <property type="term" value="F:DNA-binding transcription factor activity, RNA polymerase II-specific"/>
    <property type="evidence" value="ECO:0007669"/>
    <property type="project" value="TreeGrafter"/>
</dbReference>
<gene>
    <name evidence="9" type="primary">Cbn-tbx-8</name>
    <name evidence="9" type="ORF">CAEBREN_17895</name>
</gene>
<dbReference type="GO" id="GO:0005634">
    <property type="term" value="C:nucleus"/>
    <property type="evidence" value="ECO:0007669"/>
    <property type="project" value="UniProtKB-SubCell"/>
</dbReference>
<keyword evidence="4" id="KW-0804">Transcription</keyword>
<dbReference type="GO" id="GO:0000785">
    <property type="term" value="C:chromatin"/>
    <property type="evidence" value="ECO:0007669"/>
    <property type="project" value="TreeGrafter"/>
</dbReference>
<dbReference type="Proteomes" id="UP000008068">
    <property type="component" value="Unassembled WGS sequence"/>
</dbReference>
<keyword evidence="5 6" id="KW-0539">Nucleus</keyword>